<dbReference type="InterPro" id="IPR035994">
    <property type="entry name" value="Nucleoside_phosphorylase_sf"/>
</dbReference>
<evidence type="ECO:0000313" key="7">
    <source>
        <dbReference type="EMBL" id="ODN43489.1"/>
    </source>
</evidence>
<dbReference type="InterPro" id="IPR018016">
    <property type="entry name" value="Nucleoside_phosphorylase_CS"/>
</dbReference>
<dbReference type="SUPFAM" id="SSF53167">
    <property type="entry name" value="Purine and uridine phosphorylases"/>
    <property type="match status" value="1"/>
</dbReference>
<gene>
    <name evidence="5" type="primary">deoD</name>
    <name evidence="7" type="ORF">BGC07_11880</name>
</gene>
<name>A0ABX3A3Q3_9GAMM</name>
<dbReference type="NCBIfam" id="NF004489">
    <property type="entry name" value="PRK05819.1"/>
    <property type="match status" value="1"/>
</dbReference>
<comment type="caution">
    <text evidence="7">The sequence shown here is derived from an EMBL/GenBank/DDBJ whole genome shotgun (WGS) entry which is preliminary data.</text>
</comment>
<reference evidence="7 8" key="1">
    <citation type="submission" date="2016-08" db="EMBL/GenBank/DDBJ databases">
        <title>Draft genome sequence of Candidatus Piscirickettsia litoralis, from seawater.</title>
        <authorList>
            <person name="Wan X."/>
            <person name="Lee A.J."/>
            <person name="Hou S."/>
            <person name="Donachie S.P."/>
        </authorList>
    </citation>
    <scope>NUCLEOTIDE SEQUENCE [LARGE SCALE GENOMIC DNA]</scope>
    <source>
        <strain evidence="7 8">Y2</strain>
    </source>
</reference>
<keyword evidence="8" id="KW-1185">Reference proteome</keyword>
<feature type="binding site" description="in other chain" evidence="5">
    <location>
        <position position="24"/>
    </location>
    <ligand>
        <name>phosphate</name>
        <dbReference type="ChEBI" id="CHEBI:43474"/>
        <note>ligand shared between dimeric partners</note>
    </ligand>
</feature>
<feature type="binding site" description="in other chain" evidence="5">
    <location>
        <begin position="203"/>
        <end position="204"/>
    </location>
    <ligand>
        <name>a purine D-ribonucleoside</name>
        <dbReference type="ChEBI" id="CHEBI:142355"/>
        <note>ligand shared between dimeric partners</note>
    </ligand>
</feature>
<evidence type="ECO:0000256" key="2">
    <source>
        <dbReference type="ARBA" id="ARBA00022676"/>
    </source>
</evidence>
<dbReference type="PANTHER" id="PTHR43691:SF11">
    <property type="entry name" value="FI09636P-RELATED"/>
    <property type="match status" value="1"/>
</dbReference>
<keyword evidence="3 5" id="KW-0808">Transferase</keyword>
<evidence type="ECO:0000256" key="4">
    <source>
        <dbReference type="ARBA" id="ARBA00048447"/>
    </source>
</evidence>
<proteinExistence type="inferred from homology"/>
<comment type="catalytic activity">
    <reaction evidence="5">
        <text>a purine D-ribonucleoside + phosphate = a purine nucleobase + alpha-D-ribose 1-phosphate</text>
        <dbReference type="Rhea" id="RHEA:19805"/>
        <dbReference type="ChEBI" id="CHEBI:26386"/>
        <dbReference type="ChEBI" id="CHEBI:43474"/>
        <dbReference type="ChEBI" id="CHEBI:57720"/>
        <dbReference type="ChEBI" id="CHEBI:142355"/>
        <dbReference type="EC" id="2.4.2.1"/>
    </reaction>
</comment>
<dbReference type="NCBIfam" id="TIGR00107">
    <property type="entry name" value="deoD"/>
    <property type="match status" value="1"/>
</dbReference>
<comment type="function">
    <text evidence="5">Catalyzes the reversible phosphorolytic breakdown of the N-glycosidic bond in the beta-(deoxy)ribonucleoside molecules, with the formation of the corresponding free purine bases and pentose-1-phosphate.</text>
</comment>
<dbReference type="InterPro" id="IPR000845">
    <property type="entry name" value="Nucleoside_phosphorylase_d"/>
</dbReference>
<feature type="binding site" evidence="5">
    <location>
        <position position="4"/>
    </location>
    <ligand>
        <name>a purine D-ribonucleoside</name>
        <dbReference type="ChEBI" id="CHEBI:142355"/>
        <note>ligand shared between dimeric partners</note>
    </ligand>
</feature>
<dbReference type="Gene3D" id="3.40.50.1580">
    <property type="entry name" value="Nucleoside phosphorylase domain"/>
    <property type="match status" value="1"/>
</dbReference>
<feature type="domain" description="Nucleoside phosphorylase" evidence="6">
    <location>
        <begin position="17"/>
        <end position="227"/>
    </location>
</feature>
<protein>
    <recommendedName>
        <fullName evidence="5">Purine nucleoside phosphorylase DeoD-type</fullName>
        <shortName evidence="5">PNP</shortName>
        <ecNumber evidence="5">2.4.2.1</ecNumber>
    </recommendedName>
</protein>
<keyword evidence="2 5" id="KW-0328">Glycosyltransferase</keyword>
<comment type="similarity">
    <text evidence="1 5">Belongs to the PNP/UDP phosphorylase family.</text>
</comment>
<accession>A0ABX3A3Q3</accession>
<evidence type="ECO:0000313" key="8">
    <source>
        <dbReference type="Proteomes" id="UP000094329"/>
    </source>
</evidence>
<dbReference type="EC" id="2.4.2.1" evidence="5"/>
<organism evidence="7 8">
    <name type="scientific">Piscirickettsia litoralis</name>
    <dbReference type="NCBI Taxonomy" id="1891921"/>
    <lineage>
        <taxon>Bacteria</taxon>
        <taxon>Pseudomonadati</taxon>
        <taxon>Pseudomonadota</taxon>
        <taxon>Gammaproteobacteria</taxon>
        <taxon>Thiotrichales</taxon>
        <taxon>Piscirickettsiaceae</taxon>
        <taxon>Piscirickettsia</taxon>
    </lineage>
</organism>
<dbReference type="EMBL" id="MDTU01000001">
    <property type="protein sequence ID" value="ODN43489.1"/>
    <property type="molecule type" value="Genomic_DNA"/>
</dbReference>
<dbReference type="PANTHER" id="PTHR43691">
    <property type="entry name" value="URIDINE PHOSPHORYLASE"/>
    <property type="match status" value="1"/>
</dbReference>
<feature type="active site" description="Proton donor" evidence="5">
    <location>
        <position position="204"/>
    </location>
</feature>
<dbReference type="Pfam" id="PF01048">
    <property type="entry name" value="PNP_UDP_1"/>
    <property type="match status" value="1"/>
</dbReference>
<sequence>MSVHIEASSGQIAENILLPGDPLRAELIANEFLEDAECYNKIRGMLGFTGTYKGKRVSVQGTGMGMPSMSIYAKELLDDYKVKKLVRVGTAGAMQADIKIGELILAQGACTDSNINRLTFSSIDYAPIASFDLLSRAHQAAQANQKQSHIGNILTSDRFYVEDQKLYDTLKDHGILAVDMETAALYTLAARYQAQALAIMTISDQLITGERASAQERQHQFLDMVETALNCLG</sequence>
<evidence type="ECO:0000256" key="1">
    <source>
        <dbReference type="ARBA" id="ARBA00010456"/>
    </source>
</evidence>
<comment type="catalytic activity">
    <reaction evidence="5">
        <text>a purine 2'-deoxy-D-ribonucleoside + phosphate = a purine nucleobase + 2-deoxy-alpha-D-ribose 1-phosphate</text>
        <dbReference type="Rhea" id="RHEA:36431"/>
        <dbReference type="ChEBI" id="CHEBI:26386"/>
        <dbReference type="ChEBI" id="CHEBI:43474"/>
        <dbReference type="ChEBI" id="CHEBI:57259"/>
        <dbReference type="ChEBI" id="CHEBI:142361"/>
        <dbReference type="EC" id="2.4.2.1"/>
    </reaction>
</comment>
<feature type="binding site" evidence="5">
    <location>
        <position position="43"/>
    </location>
    <ligand>
        <name>phosphate</name>
        <dbReference type="ChEBI" id="CHEBI:43474"/>
        <note>ligand shared between dimeric partners</note>
    </ligand>
</feature>
<dbReference type="Proteomes" id="UP000094329">
    <property type="component" value="Unassembled WGS sequence"/>
</dbReference>
<comment type="catalytic activity">
    <reaction evidence="4">
        <text>uridine + phosphate = alpha-D-ribose 1-phosphate + uracil</text>
        <dbReference type="Rhea" id="RHEA:24388"/>
        <dbReference type="ChEBI" id="CHEBI:16704"/>
        <dbReference type="ChEBI" id="CHEBI:17568"/>
        <dbReference type="ChEBI" id="CHEBI:43474"/>
        <dbReference type="ChEBI" id="CHEBI:57720"/>
        <dbReference type="EC" id="2.4.2.3"/>
    </reaction>
</comment>
<dbReference type="HAMAP" id="MF_01627">
    <property type="entry name" value="Pur_nucleosid_phosp"/>
    <property type="match status" value="1"/>
</dbReference>
<feature type="binding site" description="in other chain" evidence="5">
    <location>
        <position position="20"/>
    </location>
    <ligand>
        <name>phosphate</name>
        <dbReference type="ChEBI" id="CHEBI:43474"/>
        <note>ligand shared between dimeric partners</note>
    </ligand>
</feature>
<dbReference type="RefSeq" id="WP_069313286.1">
    <property type="nucleotide sequence ID" value="NZ_MDTU01000001.1"/>
</dbReference>
<evidence type="ECO:0000256" key="3">
    <source>
        <dbReference type="ARBA" id="ARBA00022679"/>
    </source>
</evidence>
<feature type="site" description="Important for catalytic activity" evidence="5">
    <location>
        <position position="217"/>
    </location>
</feature>
<dbReference type="PROSITE" id="PS01232">
    <property type="entry name" value="PNP_UDP_1"/>
    <property type="match status" value="1"/>
</dbReference>
<evidence type="ECO:0000256" key="5">
    <source>
        <dbReference type="HAMAP-Rule" id="MF_01627"/>
    </source>
</evidence>
<dbReference type="InterPro" id="IPR004402">
    <property type="entry name" value="DeoD-type"/>
</dbReference>
<dbReference type="CDD" id="cd09006">
    <property type="entry name" value="PNP_EcPNPI-like"/>
    <property type="match status" value="1"/>
</dbReference>
<feature type="binding site" description="in other chain" evidence="5">
    <location>
        <begin position="87"/>
        <end position="90"/>
    </location>
    <ligand>
        <name>phosphate</name>
        <dbReference type="ChEBI" id="CHEBI:43474"/>
        <note>ligand shared between dimeric partners</note>
    </ligand>
</feature>
<feature type="binding site" description="in other chain" evidence="5">
    <location>
        <begin position="179"/>
        <end position="181"/>
    </location>
    <ligand>
        <name>a purine D-ribonucleoside</name>
        <dbReference type="ChEBI" id="CHEBI:142355"/>
        <note>ligand shared between dimeric partners</note>
    </ligand>
</feature>
<evidence type="ECO:0000259" key="6">
    <source>
        <dbReference type="Pfam" id="PF01048"/>
    </source>
</evidence>
<comment type="subunit">
    <text evidence="5">Homohexamer; trimer of homodimers.</text>
</comment>